<sequence>MLYTIQLFKSSWQYDATMVQMQAFYSAIHAVSVH</sequence>
<name>A0ABM9D9X3_9BACT</name>
<evidence type="ECO:0000313" key="2">
    <source>
        <dbReference type="Proteomes" id="UP001295463"/>
    </source>
</evidence>
<dbReference type="EMBL" id="OW150024">
    <property type="protein sequence ID" value="CAH2032028.1"/>
    <property type="molecule type" value="Genomic_DNA"/>
</dbReference>
<organism evidence="1 2">
    <name type="scientific">Trichlorobacter ammonificans</name>
    <dbReference type="NCBI Taxonomy" id="2916410"/>
    <lineage>
        <taxon>Bacteria</taxon>
        <taxon>Pseudomonadati</taxon>
        <taxon>Thermodesulfobacteriota</taxon>
        <taxon>Desulfuromonadia</taxon>
        <taxon>Geobacterales</taxon>
        <taxon>Geobacteraceae</taxon>
        <taxon>Trichlorobacter</taxon>
    </lineage>
</organism>
<gene>
    <name evidence="1" type="ORF">GEAMG1_2192</name>
</gene>
<protein>
    <submittedName>
        <fullName evidence="1">Uncharacterized protein</fullName>
    </submittedName>
</protein>
<proteinExistence type="predicted"/>
<accession>A0ABM9D9X3</accession>
<keyword evidence="2" id="KW-1185">Reference proteome</keyword>
<reference evidence="1 2" key="1">
    <citation type="submission" date="2022-03" db="EMBL/GenBank/DDBJ databases">
        <authorList>
            <person name="Koch H."/>
        </authorList>
    </citation>
    <scope>NUCLEOTIDE SEQUENCE [LARGE SCALE GENOMIC DNA]</scope>
    <source>
        <strain evidence="1 2">G1</strain>
    </source>
</reference>
<evidence type="ECO:0000313" key="1">
    <source>
        <dbReference type="EMBL" id="CAH2032028.1"/>
    </source>
</evidence>
<dbReference type="Proteomes" id="UP001295463">
    <property type="component" value="Chromosome"/>
</dbReference>